<dbReference type="AlphaFoldDB" id="A0AAV3ETV3"/>
<comment type="caution">
    <text evidence="1">The sequence shown here is derived from an EMBL/GenBank/DDBJ whole genome shotgun (WGS) entry which is preliminary data.</text>
</comment>
<evidence type="ECO:0000313" key="2">
    <source>
        <dbReference type="Proteomes" id="UP000004521"/>
    </source>
</evidence>
<proteinExistence type="predicted"/>
<dbReference type="Proteomes" id="UP000004521">
    <property type="component" value="Chromosome I"/>
</dbReference>
<organism evidence="1 2">
    <name type="scientific">Aliivibrio fischeri SR5</name>
    <dbReference type="NCBI Taxonomy" id="1088719"/>
    <lineage>
        <taxon>Bacteria</taxon>
        <taxon>Pseudomonadati</taxon>
        <taxon>Pseudomonadota</taxon>
        <taxon>Gammaproteobacteria</taxon>
        <taxon>Vibrionales</taxon>
        <taxon>Vibrionaceae</taxon>
        <taxon>Aliivibrio</taxon>
    </lineage>
</organism>
<dbReference type="EMBL" id="AHIH01000005">
    <property type="protein sequence ID" value="EHN70148.1"/>
    <property type="molecule type" value="Genomic_DNA"/>
</dbReference>
<sequence>MTSAFTSLPVPLCHDGFQGDFFDENNEHQRMAYSSYPNH</sequence>
<gene>
    <name evidence="1" type="ORF">VFSR5_1805</name>
</gene>
<protein>
    <submittedName>
        <fullName evidence="1">Uncharacterized protein</fullName>
    </submittedName>
</protein>
<accession>A0AAV3ETV3</accession>
<evidence type="ECO:0000313" key="1">
    <source>
        <dbReference type="EMBL" id="EHN70148.1"/>
    </source>
</evidence>
<name>A0AAV3ETV3_ALIFS</name>
<reference evidence="1 2" key="1">
    <citation type="journal article" date="2012" name="J. Bacteriol.">
        <title>Draft Genome Sequence of Vibrio fischeri SR5, a Strain Isolated from the Light Organ of the Mediterranean Squid Sepiola robusta.</title>
        <authorList>
            <person name="Gyllborg M.C."/>
            <person name="Sahl J.W."/>
            <person name="Cronin D.C.III."/>
            <person name="Rasko D.A."/>
            <person name="Mandel M.J."/>
        </authorList>
    </citation>
    <scope>NUCLEOTIDE SEQUENCE [LARGE SCALE GENOMIC DNA]</scope>
    <source>
        <strain evidence="1 2">SR5</strain>
    </source>
</reference>